<evidence type="ECO:0000313" key="2">
    <source>
        <dbReference type="Proteomes" id="UP000554726"/>
    </source>
</evidence>
<accession>A0ABR6JQH0</accession>
<dbReference type="Proteomes" id="UP000554726">
    <property type="component" value="Unassembled WGS sequence"/>
</dbReference>
<keyword evidence="2" id="KW-1185">Reference proteome</keyword>
<comment type="caution">
    <text evidence="1">The sequence shown here is derived from an EMBL/GenBank/DDBJ whole genome shotgun (WGS) entry which is preliminary data.</text>
</comment>
<name>A0ABR6JQH0_9XANT</name>
<dbReference type="EMBL" id="JACHNS010000008">
    <property type="protein sequence ID" value="MBB4594989.1"/>
    <property type="molecule type" value="Genomic_DNA"/>
</dbReference>
<reference evidence="1 2" key="1">
    <citation type="submission" date="2020-08" db="EMBL/GenBank/DDBJ databases">
        <title>Studying the diversity of plant-associated saprophytic bacteria and their role in host health and plant-pathogen interactions.</title>
        <authorList>
            <person name="Potnis N."/>
        </authorList>
    </citation>
    <scope>NUCLEOTIDE SEQUENCE [LARGE SCALE GENOMIC DNA]</scope>
    <source>
        <strain evidence="1 2">F16</strain>
    </source>
</reference>
<gene>
    <name evidence="1" type="ORF">FHR60_003694</name>
</gene>
<sequence>MVCAFAAGPLPAHHRRTRRKYIPVATVLLEWLWLVHKPGTVVPAAGR</sequence>
<feature type="non-terminal residue" evidence="1">
    <location>
        <position position="47"/>
    </location>
</feature>
<evidence type="ECO:0000313" key="1">
    <source>
        <dbReference type="EMBL" id="MBB4594989.1"/>
    </source>
</evidence>
<protein>
    <recommendedName>
        <fullName evidence="3">Transposase</fullName>
    </recommendedName>
</protein>
<proteinExistence type="predicted"/>
<organism evidence="1 2">
    <name type="scientific">Xanthomonas cannabis</name>
    <dbReference type="NCBI Taxonomy" id="1885674"/>
    <lineage>
        <taxon>Bacteria</taxon>
        <taxon>Pseudomonadati</taxon>
        <taxon>Pseudomonadota</taxon>
        <taxon>Gammaproteobacteria</taxon>
        <taxon>Lysobacterales</taxon>
        <taxon>Lysobacteraceae</taxon>
        <taxon>Xanthomonas</taxon>
    </lineage>
</organism>
<evidence type="ECO:0008006" key="3">
    <source>
        <dbReference type="Google" id="ProtNLM"/>
    </source>
</evidence>